<dbReference type="Proteomes" id="UP000269301">
    <property type="component" value="Unassembled WGS sequence"/>
</dbReference>
<dbReference type="RefSeq" id="WP_121205238.1">
    <property type="nucleotide sequence ID" value="NZ_RBZP01000015.1"/>
</dbReference>
<keyword evidence="1" id="KW-0472">Membrane</keyword>
<keyword evidence="3" id="KW-1185">Reference proteome</keyword>
<dbReference type="Pfam" id="PF04306">
    <property type="entry name" value="DUF456"/>
    <property type="match status" value="1"/>
</dbReference>
<dbReference type="OrthoDB" id="9808460at2"/>
<evidence type="ECO:0000313" key="2">
    <source>
        <dbReference type="EMBL" id="RKQ30873.1"/>
    </source>
</evidence>
<name>A0A495A005_9BACI</name>
<gene>
    <name evidence="2" type="ORF">D8M06_14685</name>
</gene>
<evidence type="ECO:0000313" key="3">
    <source>
        <dbReference type="Proteomes" id="UP000269301"/>
    </source>
</evidence>
<dbReference type="PANTHER" id="PTHR39165">
    <property type="entry name" value="IG HYPOTHETICAL 17883"/>
    <property type="match status" value="1"/>
</dbReference>
<dbReference type="InterPro" id="IPR007403">
    <property type="entry name" value="DUF456"/>
</dbReference>
<sequence>MLDFIIWIVIIALFVLSFVGILYPIIPSVLVLWVGFLLYQFIINANELTASFWIVMVIFTIFLFVADILANSYFVKKYGGSKWGERGAAIAVIVGSFIVPPFGIIIVPFITVFLVELIQKRTPQESARASVGSLLGFLGGSAAKVLVQLVMIFWFFVVIIF</sequence>
<feature type="transmembrane region" description="Helical" evidence="1">
    <location>
        <begin position="51"/>
        <end position="75"/>
    </location>
</feature>
<feature type="transmembrane region" description="Helical" evidence="1">
    <location>
        <begin position="87"/>
        <end position="115"/>
    </location>
</feature>
<keyword evidence="1" id="KW-1133">Transmembrane helix</keyword>
<proteinExistence type="predicted"/>
<comment type="caution">
    <text evidence="2">The sequence shown here is derived from an EMBL/GenBank/DDBJ whole genome shotgun (WGS) entry which is preliminary data.</text>
</comment>
<keyword evidence="1" id="KW-0812">Transmembrane</keyword>
<feature type="transmembrane region" description="Helical" evidence="1">
    <location>
        <begin position="135"/>
        <end position="160"/>
    </location>
</feature>
<feature type="transmembrane region" description="Helical" evidence="1">
    <location>
        <begin position="6"/>
        <end position="39"/>
    </location>
</feature>
<accession>A0A495A005</accession>
<organism evidence="2 3">
    <name type="scientific">Oceanobacillus halophilus</name>
    <dbReference type="NCBI Taxonomy" id="930130"/>
    <lineage>
        <taxon>Bacteria</taxon>
        <taxon>Bacillati</taxon>
        <taxon>Bacillota</taxon>
        <taxon>Bacilli</taxon>
        <taxon>Bacillales</taxon>
        <taxon>Bacillaceae</taxon>
        <taxon>Oceanobacillus</taxon>
    </lineage>
</organism>
<protein>
    <submittedName>
        <fullName evidence="2">DUF456 domain-containing protein</fullName>
    </submittedName>
</protein>
<reference evidence="2 3" key="1">
    <citation type="journal article" date="2016" name="Int. J. Syst. Evol. Microbiol.">
        <title>Oceanobacillus halophilus sp. nov., a novel moderately halophilic bacterium from a hypersaline lake.</title>
        <authorList>
            <person name="Amoozegar M.A."/>
            <person name="Bagheri M."/>
            <person name="Makhdoumi A."/>
            <person name="Nikou M.M."/>
            <person name="Fazeli S.A.S."/>
            <person name="Schumann P."/>
            <person name="Sproer C."/>
            <person name="Sanchez-Porro C."/>
            <person name="Ventosa A."/>
        </authorList>
    </citation>
    <scope>NUCLEOTIDE SEQUENCE [LARGE SCALE GENOMIC DNA]</scope>
    <source>
        <strain evidence="2 3">DSM 23996</strain>
    </source>
</reference>
<evidence type="ECO:0000256" key="1">
    <source>
        <dbReference type="SAM" id="Phobius"/>
    </source>
</evidence>
<dbReference type="EMBL" id="RBZP01000015">
    <property type="protein sequence ID" value="RKQ30873.1"/>
    <property type="molecule type" value="Genomic_DNA"/>
</dbReference>
<dbReference type="PANTHER" id="PTHR39165:SF1">
    <property type="entry name" value="DUF456 DOMAIN-CONTAINING PROTEIN"/>
    <property type="match status" value="1"/>
</dbReference>
<dbReference type="AlphaFoldDB" id="A0A495A005"/>